<evidence type="ECO:0000259" key="2">
    <source>
        <dbReference type="Pfam" id="PF04993"/>
    </source>
</evidence>
<dbReference type="InterPro" id="IPR047525">
    <property type="entry name" value="TfoX-like"/>
</dbReference>
<dbReference type="InterPro" id="IPR007076">
    <property type="entry name" value="TfoX_N"/>
</dbReference>
<gene>
    <name evidence="3" type="ORF">C7450_103394</name>
</gene>
<dbReference type="Pfam" id="PF04993">
    <property type="entry name" value="TfoX_N"/>
    <property type="match status" value="1"/>
</dbReference>
<feature type="region of interest" description="Disordered" evidence="1">
    <location>
        <begin position="107"/>
        <end position="128"/>
    </location>
</feature>
<organism evidence="3 4">
    <name type="scientific">Chelatococcus asaccharovorans</name>
    <dbReference type="NCBI Taxonomy" id="28210"/>
    <lineage>
        <taxon>Bacteria</taxon>
        <taxon>Pseudomonadati</taxon>
        <taxon>Pseudomonadota</taxon>
        <taxon>Alphaproteobacteria</taxon>
        <taxon>Hyphomicrobiales</taxon>
        <taxon>Chelatococcaceae</taxon>
        <taxon>Chelatococcus</taxon>
    </lineage>
</organism>
<dbReference type="SUPFAM" id="SSF159894">
    <property type="entry name" value="YgaC/TfoX-N like"/>
    <property type="match status" value="1"/>
</dbReference>
<dbReference type="OrthoDB" id="1524907at2"/>
<dbReference type="RefSeq" id="WP_110374157.1">
    <property type="nucleotide sequence ID" value="NZ_JAHBRY010000001.1"/>
</dbReference>
<comment type="caution">
    <text evidence="3">The sequence shown here is derived from an EMBL/GenBank/DDBJ whole genome shotgun (WGS) entry which is preliminary data.</text>
</comment>
<evidence type="ECO:0000313" key="4">
    <source>
        <dbReference type="Proteomes" id="UP000248021"/>
    </source>
</evidence>
<dbReference type="Gene3D" id="3.30.1460.30">
    <property type="entry name" value="YgaC/TfoX-N like chaperone"/>
    <property type="match status" value="1"/>
</dbReference>
<name>A0A2V3UBI3_9HYPH</name>
<dbReference type="EMBL" id="QJJK01000003">
    <property type="protein sequence ID" value="PXW61873.1"/>
    <property type="molecule type" value="Genomic_DNA"/>
</dbReference>
<dbReference type="PANTHER" id="PTHR36121">
    <property type="entry name" value="PROTEIN SXY"/>
    <property type="match status" value="1"/>
</dbReference>
<accession>A0A2V3UBI3</accession>
<proteinExistence type="predicted"/>
<dbReference type="Proteomes" id="UP000248021">
    <property type="component" value="Unassembled WGS sequence"/>
</dbReference>
<sequence>MDVADLVDIFQAFGPVRVKRMFGGHGVYRDTLMFALEVDGTIFLKADDSSKSLFEGAGARPFAYARQGGRTVVMSFWSLPDAALDDPAEAARWAELAFAAARRAQQAKMQRGMKPKLKPKAGAATRKN</sequence>
<dbReference type="AlphaFoldDB" id="A0A2V3UBI3"/>
<dbReference type="PANTHER" id="PTHR36121:SF1">
    <property type="entry name" value="PROTEIN SXY"/>
    <property type="match status" value="1"/>
</dbReference>
<evidence type="ECO:0000256" key="1">
    <source>
        <dbReference type="SAM" id="MobiDB-lite"/>
    </source>
</evidence>
<protein>
    <submittedName>
        <fullName evidence="3">DNA transformation protein</fullName>
    </submittedName>
</protein>
<keyword evidence="4" id="KW-1185">Reference proteome</keyword>
<evidence type="ECO:0000313" key="3">
    <source>
        <dbReference type="EMBL" id="PXW61873.1"/>
    </source>
</evidence>
<feature type="domain" description="TfoX N-terminal" evidence="2">
    <location>
        <begin position="8"/>
        <end position="101"/>
    </location>
</feature>
<reference evidence="3 4" key="1">
    <citation type="submission" date="2018-05" db="EMBL/GenBank/DDBJ databases">
        <title>Genomic Encyclopedia of Type Strains, Phase IV (KMG-IV): sequencing the most valuable type-strain genomes for metagenomic binning, comparative biology and taxonomic classification.</title>
        <authorList>
            <person name="Goeker M."/>
        </authorList>
    </citation>
    <scope>NUCLEOTIDE SEQUENCE [LARGE SCALE GENOMIC DNA]</scope>
    <source>
        <strain evidence="3 4">DSM 6462</strain>
    </source>
</reference>